<protein>
    <submittedName>
        <fullName evidence="1">Uncharacterized protein</fullName>
    </submittedName>
</protein>
<dbReference type="Proteomes" id="UP000005408">
    <property type="component" value="Unassembled WGS sequence"/>
</dbReference>
<dbReference type="InterPro" id="IPR011042">
    <property type="entry name" value="6-blade_b-propeller_TolB-like"/>
</dbReference>
<dbReference type="SUPFAM" id="SSF101898">
    <property type="entry name" value="NHL repeat"/>
    <property type="match status" value="1"/>
</dbReference>
<organism evidence="1 2">
    <name type="scientific">Magallana gigas</name>
    <name type="common">Pacific oyster</name>
    <name type="synonym">Crassostrea gigas</name>
    <dbReference type="NCBI Taxonomy" id="29159"/>
    <lineage>
        <taxon>Eukaryota</taxon>
        <taxon>Metazoa</taxon>
        <taxon>Spiralia</taxon>
        <taxon>Lophotrochozoa</taxon>
        <taxon>Mollusca</taxon>
        <taxon>Bivalvia</taxon>
        <taxon>Autobranchia</taxon>
        <taxon>Pteriomorphia</taxon>
        <taxon>Ostreida</taxon>
        <taxon>Ostreoidea</taxon>
        <taxon>Ostreidae</taxon>
        <taxon>Magallana</taxon>
    </lineage>
</organism>
<name>A0A8W8KIE5_MAGGI</name>
<keyword evidence="2" id="KW-1185">Reference proteome</keyword>
<evidence type="ECO:0000313" key="1">
    <source>
        <dbReference type="EnsemblMetazoa" id="G23298.1:cds"/>
    </source>
</evidence>
<dbReference type="Gene3D" id="2.120.10.30">
    <property type="entry name" value="TolB, C-terminal domain"/>
    <property type="match status" value="1"/>
</dbReference>
<reference evidence="1" key="1">
    <citation type="submission" date="2022-08" db="UniProtKB">
        <authorList>
            <consortium name="EnsemblMetazoa"/>
        </authorList>
    </citation>
    <scope>IDENTIFICATION</scope>
    <source>
        <strain evidence="1">05x7-T-G4-1.051#20</strain>
    </source>
</reference>
<accession>A0A8W8KIE5</accession>
<evidence type="ECO:0000313" key="2">
    <source>
        <dbReference type="Proteomes" id="UP000005408"/>
    </source>
</evidence>
<dbReference type="EnsemblMetazoa" id="G23298.1">
    <property type="protein sequence ID" value="G23298.1:cds"/>
    <property type="gene ID" value="G23298"/>
</dbReference>
<proteinExistence type="predicted"/>
<dbReference type="AlphaFoldDB" id="A0A8W8KIE5"/>
<sequence length="291" mass="32333">MASNSPRAPAELWTASFLTEFGCRSALDEVVCQLGAVDHLPDGRIVVLDRANCFIKVFDLEYSLVGCHKVTNSYEPRDMCILNNNVLVICADSLIIFEIIDDEQMTILAEWTRVSLDISGISIATNGDEVCITGYVHPSQKKILILSVEFDEVATIDVSNLFPDSKCPIWTLPRTNTDELWVSDQFENCVYCFPKYDHSPRWIQNSVDQPRSLVEVYNSALVAYDSGTIMQITDGVLSHTVVHTGSRLIQGMSFNRHNYSLAVSDDTGHVRTYALHNTAGAEDESGLSDAD</sequence>